<name>A0A2R8AK94_9RHOB</name>
<dbReference type="Proteomes" id="UP000244911">
    <property type="component" value="Unassembled WGS sequence"/>
</dbReference>
<dbReference type="EMBL" id="OMOI01000001">
    <property type="protein sequence ID" value="SPF76455.1"/>
    <property type="molecule type" value="Genomic_DNA"/>
</dbReference>
<proteinExistence type="predicted"/>
<accession>A0A2R8AK94</accession>
<organism evidence="1 2">
    <name type="scientific">Aliiroseovarius pelagivivens</name>
    <dbReference type="NCBI Taxonomy" id="1639690"/>
    <lineage>
        <taxon>Bacteria</taxon>
        <taxon>Pseudomonadati</taxon>
        <taxon>Pseudomonadota</taxon>
        <taxon>Alphaproteobacteria</taxon>
        <taxon>Rhodobacterales</taxon>
        <taxon>Paracoccaceae</taxon>
        <taxon>Aliiroseovarius</taxon>
    </lineage>
</organism>
<protein>
    <recommendedName>
        <fullName evidence="3">Squalene/phytoene synthase</fullName>
    </recommendedName>
</protein>
<evidence type="ECO:0000313" key="2">
    <source>
        <dbReference type="Proteomes" id="UP000244911"/>
    </source>
</evidence>
<keyword evidence="2" id="KW-1185">Reference proteome</keyword>
<dbReference type="InterPro" id="IPR002060">
    <property type="entry name" value="Squ/phyt_synthse"/>
</dbReference>
<dbReference type="Gene3D" id="1.10.600.10">
    <property type="entry name" value="Farnesyl Diphosphate Synthase"/>
    <property type="match status" value="1"/>
</dbReference>
<evidence type="ECO:0008006" key="3">
    <source>
        <dbReference type="Google" id="ProtNLM"/>
    </source>
</evidence>
<reference evidence="1 2" key="1">
    <citation type="submission" date="2018-03" db="EMBL/GenBank/DDBJ databases">
        <authorList>
            <person name="Keele B.F."/>
        </authorList>
    </citation>
    <scope>NUCLEOTIDE SEQUENCE [LARGE SCALE GENOMIC DNA]</scope>
    <source>
        <strain evidence="1 2">CECT 8811</strain>
    </source>
</reference>
<evidence type="ECO:0000313" key="1">
    <source>
        <dbReference type="EMBL" id="SPF76455.1"/>
    </source>
</evidence>
<sequence length="267" mass="28702">MTTAPEDYDPIAACAEQVLKGDPDRFLAAMSGTVEERKRLFPLYAFNLEVARAPYMSQEPMVALIRLQFWRDVITGAVDGTEAPRHDVATPLSQLVIWGDMRAAPLLRIVEAREGDVQGNQLQGVDQIRAYLRATSGALMLAGGQLCGMTEFAGDFEIDTALEDLGEAVGLANWLLAQPALAKAGRGHVTPDAEVIQTLCAGGLEHLSNARAALGRRGNPALRSAWRAQGILKQAAKQPALVTEGALGHAEVTRRGHMLWLGLTGGW</sequence>
<dbReference type="InterPro" id="IPR008949">
    <property type="entry name" value="Isoprenoid_synthase_dom_sf"/>
</dbReference>
<gene>
    <name evidence="1" type="ORF">ALP8811_01460</name>
</gene>
<dbReference type="OrthoDB" id="9814909at2"/>
<dbReference type="AlphaFoldDB" id="A0A2R8AK94"/>
<dbReference type="Pfam" id="PF00494">
    <property type="entry name" value="SQS_PSY"/>
    <property type="match status" value="1"/>
</dbReference>
<dbReference type="SUPFAM" id="SSF48576">
    <property type="entry name" value="Terpenoid synthases"/>
    <property type="match status" value="1"/>
</dbReference>
<dbReference type="RefSeq" id="WP_108856457.1">
    <property type="nucleotide sequence ID" value="NZ_OMOI01000001.1"/>
</dbReference>